<name>A0A1I3LM18_9FLAO</name>
<dbReference type="GO" id="GO:0003677">
    <property type="term" value="F:DNA binding"/>
    <property type="evidence" value="ECO:0007669"/>
    <property type="project" value="InterPro"/>
</dbReference>
<dbReference type="Pfam" id="PF04471">
    <property type="entry name" value="Mrr_cat"/>
    <property type="match status" value="1"/>
</dbReference>
<dbReference type="GO" id="GO:0009307">
    <property type="term" value="P:DNA restriction-modification system"/>
    <property type="evidence" value="ECO:0007669"/>
    <property type="project" value="InterPro"/>
</dbReference>
<dbReference type="RefSeq" id="WP_090677753.1">
    <property type="nucleotide sequence ID" value="NZ_FORU01000001.1"/>
</dbReference>
<dbReference type="Gene3D" id="3.40.1350.10">
    <property type="match status" value="1"/>
</dbReference>
<proteinExistence type="predicted"/>
<dbReference type="InterPro" id="IPR007560">
    <property type="entry name" value="Restrct_endonuc_IV_Mrr"/>
</dbReference>
<dbReference type="InterPro" id="IPR011856">
    <property type="entry name" value="tRNA_endonuc-like_dom_sf"/>
</dbReference>
<accession>A0A1I3LM18</accession>
<dbReference type="STRING" id="1150112.SAMN04487893_101393"/>
<dbReference type="Proteomes" id="UP000243887">
    <property type="component" value="Unassembled WGS sequence"/>
</dbReference>
<dbReference type="InterPro" id="IPR027417">
    <property type="entry name" value="P-loop_NTPase"/>
</dbReference>
<gene>
    <name evidence="3" type="ORF">SAMN04487893_101393</name>
</gene>
<dbReference type="Pfam" id="PF20720">
    <property type="entry name" value="nSTAND3"/>
    <property type="match status" value="1"/>
</dbReference>
<evidence type="ECO:0000313" key="3">
    <source>
        <dbReference type="EMBL" id="SFI85829.1"/>
    </source>
</evidence>
<dbReference type="EMBL" id="FORU01000001">
    <property type="protein sequence ID" value="SFI85829.1"/>
    <property type="molecule type" value="Genomic_DNA"/>
</dbReference>
<protein>
    <submittedName>
        <fullName evidence="3">Restriction endonuclease</fullName>
    </submittedName>
</protein>
<keyword evidence="4" id="KW-1185">Reference proteome</keyword>
<dbReference type="InterPro" id="IPR049050">
    <property type="entry name" value="nSTAND3"/>
</dbReference>
<dbReference type="AlphaFoldDB" id="A0A1I3LM18"/>
<feature type="domain" description="Novel STAND NTPase 3" evidence="2">
    <location>
        <begin position="176"/>
        <end position="335"/>
    </location>
</feature>
<dbReference type="SUPFAM" id="SSF52540">
    <property type="entry name" value="P-loop containing nucleoside triphosphate hydrolases"/>
    <property type="match status" value="2"/>
</dbReference>
<evidence type="ECO:0000259" key="2">
    <source>
        <dbReference type="Pfam" id="PF20720"/>
    </source>
</evidence>
<dbReference type="Gene3D" id="3.40.50.300">
    <property type="entry name" value="P-loop containing nucleotide triphosphate hydrolases"/>
    <property type="match status" value="1"/>
</dbReference>
<evidence type="ECO:0000259" key="1">
    <source>
        <dbReference type="Pfam" id="PF04471"/>
    </source>
</evidence>
<feature type="domain" description="Restriction endonuclease type IV Mrr" evidence="1">
    <location>
        <begin position="6"/>
        <end position="105"/>
    </location>
</feature>
<keyword evidence="3" id="KW-0378">Hydrolase</keyword>
<organism evidence="3 4">
    <name type="scientific">Myroides guanonis</name>
    <dbReference type="NCBI Taxonomy" id="1150112"/>
    <lineage>
        <taxon>Bacteria</taxon>
        <taxon>Pseudomonadati</taxon>
        <taxon>Bacteroidota</taxon>
        <taxon>Flavobacteriia</taxon>
        <taxon>Flavobacteriales</taxon>
        <taxon>Flavobacteriaceae</taxon>
        <taxon>Myroides</taxon>
    </lineage>
</organism>
<dbReference type="OrthoDB" id="9806903at2"/>
<keyword evidence="3" id="KW-0255">Endonuclease</keyword>
<dbReference type="GO" id="GO:0004519">
    <property type="term" value="F:endonuclease activity"/>
    <property type="evidence" value="ECO:0007669"/>
    <property type="project" value="UniProtKB-KW"/>
</dbReference>
<sequence>MEYDFSKLNAREFEALVASIIEKELDTKVEVFKSGRDGGVDGRFWIGESKEGIIQCKHYLETPYNTLISKLKSEEAVKVKRLNPSKYIFVTSKELSRANKQEIKEIFKPYIHSDSDIYGKEDLNSFLSKRENHDIVQRNFKLWITSTSVLDLIYNNAIKGRSESTIRDIEEKAYKYVITENHNKGLKILEEKNVIILSGEPGIGKTTLADNLALYYLTKGFEFCDIEENISEAESLFREKEKKKILFYCDDFLGSNLYDAINNKKDSHITKFINRVRKDNSKKFILTSRTNILNKACGLSHSFQNGKILDNEFLLKVENLTAFDKAKILYNHIYHSNLNEDFIEEIYKNKRYKEIIKHQNFNPRIIEFITDSTLVEHLHYEDYWKYIIISLNKPEVIWADYFQNQTDDCVRALTFLTVFNKGKIAENTLRNAYNTFLKIHLVNLGDHSDKSFEAVRKLATKSLLNRNQIAENKFEYTLFNPSIADFILGSYSEEIDLICNIIKSLETEVSIDYLQALFLSKKINSSNSDRILEDLFEYFFERKLNDEDWDFLITLSYCDFLNDKFKIRIEQFLNTLINAYYPKGYRLWELLMILLDFEPEIEFKNFKFLYNFIEDVDNEDTLKKLLDFVDRYDVEDENILMQIELLIENYLQNIVDNNDLDIDYKKHVNYSFYPDGYPKQEIDLNGIENEIREILDFYLEEFNVNVLEKSSFDTHKFASNMDIDAMATKFFENYEPDYEQNYNTSFFSGTSSEDDIDALFER</sequence>
<keyword evidence="3" id="KW-0540">Nuclease</keyword>
<reference evidence="4" key="1">
    <citation type="submission" date="2016-10" db="EMBL/GenBank/DDBJ databases">
        <authorList>
            <person name="Varghese N."/>
            <person name="Submissions S."/>
        </authorList>
    </citation>
    <scope>NUCLEOTIDE SEQUENCE [LARGE SCALE GENOMIC DNA]</scope>
    <source>
        <strain evidence="4">DSM 26542</strain>
    </source>
</reference>
<evidence type="ECO:0000313" key="4">
    <source>
        <dbReference type="Proteomes" id="UP000243887"/>
    </source>
</evidence>